<dbReference type="AlphaFoldDB" id="A0A7T1AYX2"/>
<dbReference type="EMBL" id="CP064056">
    <property type="protein sequence ID" value="QPM74604.1"/>
    <property type="molecule type" value="Genomic_DNA"/>
</dbReference>
<evidence type="ECO:0000313" key="2">
    <source>
        <dbReference type="Proteomes" id="UP000594455"/>
    </source>
</evidence>
<organism evidence="1 2">
    <name type="scientific">Staphylococcus lloydii</name>
    <dbReference type="NCBI Taxonomy" id="2781774"/>
    <lineage>
        <taxon>Bacteria</taxon>
        <taxon>Bacillati</taxon>
        <taxon>Bacillota</taxon>
        <taxon>Bacilli</taxon>
        <taxon>Bacillales</taxon>
        <taxon>Staphylococcaceae</taxon>
        <taxon>Staphylococcus</taxon>
    </lineage>
</organism>
<reference evidence="1 2" key="1">
    <citation type="submission" date="2020-10" db="EMBL/GenBank/DDBJ databases">
        <title>Closed genome sequences of Staphylococcus lloydii sp. nov. and Staphylococcus durrellii sp. nov. Isolated from Captive Fruit Bats (Pteropus livingstonii).</title>
        <authorList>
            <person name="Fountain K."/>
        </authorList>
    </citation>
    <scope>NUCLEOTIDE SEQUENCE [LARGE SCALE GENOMIC DNA]</scope>
    <source>
        <strain evidence="1 2">23_2_7_LY</strain>
    </source>
</reference>
<protein>
    <submittedName>
        <fullName evidence="1">Uncharacterized protein</fullName>
    </submittedName>
</protein>
<keyword evidence="2" id="KW-1185">Reference proteome</keyword>
<accession>A0A7T1AYX2</accession>
<proteinExistence type="predicted"/>
<dbReference type="KEGG" id="sllo:ISP08_09675"/>
<sequence>MNEMNSKFYYSDKKKLVIYVMNARFNKETVEALNTAFNDVLPKDYRVFILPEGTEVIDMDLTKED</sequence>
<name>A0A7T1AYX2_9STAP</name>
<dbReference type="Proteomes" id="UP000594455">
    <property type="component" value="Chromosome"/>
</dbReference>
<gene>
    <name evidence="1" type="ORF">ISP08_09675</name>
</gene>
<evidence type="ECO:0000313" key="1">
    <source>
        <dbReference type="EMBL" id="QPM74604.1"/>
    </source>
</evidence>